<gene>
    <name evidence="4 5 6" type="primary">Cep104</name>
</gene>
<dbReference type="RefSeq" id="XP_013209753.1">
    <property type="nucleotide sequence ID" value="XM_013354299.2"/>
</dbReference>
<protein>
    <submittedName>
        <fullName evidence="4 5">Centrosomal protein of 104 kDa isoform X1</fullName>
    </submittedName>
</protein>
<feature type="compositionally biased region" description="Basic and acidic residues" evidence="1">
    <location>
        <begin position="401"/>
        <end position="413"/>
    </location>
</feature>
<feature type="domain" description="TOG" evidence="2">
    <location>
        <begin position="427"/>
        <end position="680"/>
    </location>
</feature>
<dbReference type="PANTHER" id="PTHR13371:SF0">
    <property type="entry name" value="CENTROSOMAL PROTEIN OF 104 KDA"/>
    <property type="match status" value="1"/>
</dbReference>
<dbReference type="RefSeq" id="XP_026645813.1">
    <property type="nucleotide sequence ID" value="XM_026790012.1"/>
</dbReference>
<dbReference type="InterPro" id="IPR008979">
    <property type="entry name" value="Galactose-bd-like_sf"/>
</dbReference>
<dbReference type="SUPFAM" id="SSF48371">
    <property type="entry name" value="ARM repeat"/>
    <property type="match status" value="1"/>
</dbReference>
<feature type="compositionally biased region" description="Basic and acidic residues" evidence="1">
    <location>
        <begin position="720"/>
        <end position="731"/>
    </location>
</feature>
<accession>A0ABM1UV01</accession>
<feature type="region of interest" description="Disordered" evidence="1">
    <location>
        <begin position="306"/>
        <end position="426"/>
    </location>
</feature>
<evidence type="ECO:0000256" key="1">
    <source>
        <dbReference type="SAM" id="MobiDB-lite"/>
    </source>
</evidence>
<reference evidence="4 5" key="1">
    <citation type="submission" date="2025-05" db="UniProtKB">
        <authorList>
            <consortium name="RefSeq"/>
        </authorList>
    </citation>
    <scope>IDENTIFICATION</scope>
</reference>
<dbReference type="SUPFAM" id="SSF49785">
    <property type="entry name" value="Galactose-binding domain-like"/>
    <property type="match status" value="1"/>
</dbReference>
<feature type="region of interest" description="Disordered" evidence="1">
    <location>
        <begin position="884"/>
        <end position="931"/>
    </location>
</feature>
<dbReference type="InterPro" id="IPR052607">
    <property type="entry name" value="CEP104-like"/>
</dbReference>
<dbReference type="InterPro" id="IPR048738">
    <property type="entry name" value="CEP104_Znf"/>
</dbReference>
<dbReference type="InterPro" id="IPR048739">
    <property type="entry name" value="CEP104_N"/>
</dbReference>
<dbReference type="RefSeq" id="XP_013209754.1">
    <property type="nucleotide sequence ID" value="XM_013354300.2"/>
</dbReference>
<feature type="compositionally biased region" description="Basic and acidic residues" evidence="1">
    <location>
        <begin position="920"/>
        <end position="931"/>
    </location>
</feature>
<dbReference type="Pfam" id="PF21038">
    <property type="entry name" value="CEP104_N"/>
    <property type="match status" value="1"/>
</dbReference>
<organism evidence="3 6">
    <name type="scientific">Microtus ochrogaster</name>
    <name type="common">Prairie vole</name>
    <dbReference type="NCBI Taxonomy" id="79684"/>
    <lineage>
        <taxon>Eukaryota</taxon>
        <taxon>Metazoa</taxon>
        <taxon>Chordata</taxon>
        <taxon>Craniata</taxon>
        <taxon>Vertebrata</taxon>
        <taxon>Euteleostomi</taxon>
        <taxon>Mammalia</taxon>
        <taxon>Eutheria</taxon>
        <taxon>Euarchontoglires</taxon>
        <taxon>Glires</taxon>
        <taxon>Rodentia</taxon>
        <taxon>Myomorpha</taxon>
        <taxon>Muroidea</taxon>
        <taxon>Cricetidae</taxon>
        <taxon>Arvicolinae</taxon>
        <taxon>Microtus</taxon>
    </lineage>
</organism>
<evidence type="ECO:0000313" key="4">
    <source>
        <dbReference type="RefSeq" id="XP_013209753.1"/>
    </source>
</evidence>
<dbReference type="InterPro" id="IPR011989">
    <property type="entry name" value="ARM-like"/>
</dbReference>
<feature type="region of interest" description="Disordered" evidence="1">
    <location>
        <begin position="715"/>
        <end position="747"/>
    </location>
</feature>
<dbReference type="PANTHER" id="PTHR13371">
    <property type="entry name" value="GLYCINE-, GLUTAMATE-, THIENYLCYCLOHEXYLPIPERIDINE-BINDING PROTEIN"/>
    <property type="match status" value="1"/>
</dbReference>
<name>A0ABM1UV01_MICOH</name>
<dbReference type="SMART" id="SM01349">
    <property type="entry name" value="TOG"/>
    <property type="match status" value="1"/>
</dbReference>
<evidence type="ECO:0000313" key="5">
    <source>
        <dbReference type="RefSeq" id="XP_013209754.1"/>
    </source>
</evidence>
<feature type="compositionally biased region" description="Low complexity" evidence="1">
    <location>
        <begin position="307"/>
        <end position="319"/>
    </location>
</feature>
<evidence type="ECO:0000313" key="6">
    <source>
        <dbReference type="RefSeq" id="XP_026645813.1"/>
    </source>
</evidence>
<dbReference type="Pfam" id="PF21040">
    <property type="entry name" value="CEP104-like_TOG"/>
    <property type="match status" value="1"/>
</dbReference>
<sequence length="931" mass="104644">MPHKIGFVVVSSSGHEDGFSARELMIHAPTVSGWRSPKFCQFPQEIVLQMVERCRIRKLQLLAHQYMISSKVEFYISESLPEYLVPYQAERFRRLGYVSLCDNEKTGCKARELKSVYVDAVGQFLKLIFHQNHTNKYNIYNQVALVAINIIGDPADFGDESNITSREKLIDHYLGHSPHNEDPALEGTFAGRSDYISPLDDLAFDMYQDPEVAQIIRRLDEKKRDAVKKERYDHAKKLKQAIADLQKVGERLGRFEVEKRCAVEKEDYDLAKEKKQQMARYRAQVYEQLELHGLLQGEPEMQRPFTLPLQPLASPSSPQHWKAASSLPRTEELETEGTFAGPALQEKPLAYPSASSPRHSAVDQSPPAAGPVPRSHVDAVPYDERPLPITRKQLGEASTEPEVKDADSSDIRRRGVSGEPEPLTEKALREASSAIDILGEPLVAGAYSKTWSCREDALLALYQKLMEMPVGTQKEDLKNMLRASVFLIRRAIKDIVTSVFQASLKLVKMIITQYIPKHKLSKLETTHCVERTVPLLLARTGDSSARLRVMALNFIQEMALFKEVKSLQLIPSYLVQPLKPNASTHLAMSQVDLLARLLRDLGTGNSGFTVDSVMKFALNALEHKVYEVRETAVRIILDLYRQHPALTLEHLPPEDSSTRRNLLYKAIFEGIAKIDGRPTEAEVRAQKRAATKEAEKQKKEEVKVLQGQLAALRETQAGAQEKENDGVKLRNQDPQGRKAAPPDAPEIPDNHYLDNLCIFCGERNESFTEEGLDLHYWKHCLMLTRCDHCRQVVEISSLTEHLLTECDKRHGFGKCHRCSEAVPTEELPRHIQTKECNPAKSEKVANRCPLCHENFAPGEEAWKAHLMGPTGCTMNLRKTHVLSRATAPQQGKGPAASKSGTSGPKVGSKIPTPKGGPRTECMDMTKEPVPR</sequence>
<proteinExistence type="predicted"/>
<keyword evidence="3" id="KW-1185">Reference proteome</keyword>
<evidence type="ECO:0000313" key="3">
    <source>
        <dbReference type="Proteomes" id="UP000694915"/>
    </source>
</evidence>
<evidence type="ECO:0000259" key="2">
    <source>
        <dbReference type="SMART" id="SM01349"/>
    </source>
</evidence>
<dbReference type="Proteomes" id="UP000694915">
    <property type="component" value="Unplaced"/>
</dbReference>
<dbReference type="InterPro" id="IPR034085">
    <property type="entry name" value="TOG"/>
</dbReference>
<dbReference type="GeneID" id="101992368"/>
<dbReference type="Pfam" id="PF21039">
    <property type="entry name" value="CEP104_ZnF"/>
    <property type="match status" value="1"/>
</dbReference>
<dbReference type="InterPro" id="IPR016024">
    <property type="entry name" value="ARM-type_fold"/>
</dbReference>
<dbReference type="Gene3D" id="1.25.10.10">
    <property type="entry name" value="Leucine-rich Repeat Variant"/>
    <property type="match status" value="1"/>
</dbReference>